<feature type="region of interest" description="Disordered" evidence="1">
    <location>
        <begin position="53"/>
        <end position="201"/>
    </location>
</feature>
<protein>
    <submittedName>
        <fullName evidence="2">Uncharacterized protein</fullName>
    </submittedName>
</protein>
<feature type="compositionally biased region" description="Polar residues" evidence="1">
    <location>
        <begin position="177"/>
        <end position="193"/>
    </location>
</feature>
<feature type="compositionally biased region" description="Low complexity" evidence="1">
    <location>
        <begin position="110"/>
        <end position="120"/>
    </location>
</feature>
<proteinExistence type="predicted"/>
<organism evidence="2 3">
    <name type="scientific">Macrostomum lignano</name>
    <dbReference type="NCBI Taxonomy" id="282301"/>
    <lineage>
        <taxon>Eukaryota</taxon>
        <taxon>Metazoa</taxon>
        <taxon>Spiralia</taxon>
        <taxon>Lophotrochozoa</taxon>
        <taxon>Platyhelminthes</taxon>
        <taxon>Rhabditophora</taxon>
        <taxon>Macrostomorpha</taxon>
        <taxon>Macrostomida</taxon>
        <taxon>Macrostomidae</taxon>
        <taxon>Macrostomum</taxon>
    </lineage>
</organism>
<dbReference type="OrthoDB" id="5958581at2759"/>
<evidence type="ECO:0000313" key="3">
    <source>
        <dbReference type="Proteomes" id="UP000215902"/>
    </source>
</evidence>
<feature type="non-terminal residue" evidence="2">
    <location>
        <position position="1"/>
    </location>
</feature>
<feature type="compositionally biased region" description="Basic and acidic residues" evidence="1">
    <location>
        <begin position="66"/>
        <end position="94"/>
    </location>
</feature>
<comment type="caution">
    <text evidence="2">The sequence shown here is derived from an EMBL/GenBank/DDBJ whole genome shotgun (WGS) entry which is preliminary data.</text>
</comment>
<evidence type="ECO:0000256" key="1">
    <source>
        <dbReference type="SAM" id="MobiDB-lite"/>
    </source>
</evidence>
<dbReference type="Proteomes" id="UP000215902">
    <property type="component" value="Unassembled WGS sequence"/>
</dbReference>
<feature type="region of interest" description="Disordered" evidence="1">
    <location>
        <begin position="1"/>
        <end position="24"/>
    </location>
</feature>
<dbReference type="AlphaFoldDB" id="A0A267G516"/>
<sequence>RIPKKQLTQTGSRRPSAAQMASQSFATGAAAFVKWQLPPEFDAPVPNARRQQLKEEFRNNFGPETAGRRAAENSDKKAEQKPQSKATAKVEGKSSLKVALATQRFPELPGTTAGGSSASSHALARAQQLTKNASPAELSVVRRALRLMPDSQAKGSRDADSAEERRPGGETTAKLLSRTSENSSETTPATTTLKYIRQLSPGSRANRWQFTSWHGTKPQESRAAKATAPTPAPARLRELQPASPGHYRIHPEWGWDAQT</sequence>
<feature type="compositionally biased region" description="Basic and acidic residues" evidence="1">
    <location>
        <begin position="155"/>
        <end position="168"/>
    </location>
</feature>
<keyword evidence="3" id="KW-1185">Reference proteome</keyword>
<feature type="region of interest" description="Disordered" evidence="1">
    <location>
        <begin position="214"/>
        <end position="259"/>
    </location>
</feature>
<name>A0A267G516_9PLAT</name>
<gene>
    <name evidence="2" type="ORF">BOX15_Mlig029126g2</name>
</gene>
<reference evidence="2 3" key="1">
    <citation type="submission" date="2017-06" db="EMBL/GenBank/DDBJ databases">
        <title>A platform for efficient transgenesis in Macrostomum lignano, a flatworm model organism for stem cell research.</title>
        <authorList>
            <person name="Berezikov E."/>
        </authorList>
    </citation>
    <scope>NUCLEOTIDE SEQUENCE [LARGE SCALE GENOMIC DNA]</scope>
    <source>
        <strain evidence="2">DV1</strain>
        <tissue evidence="2">Whole organism</tissue>
    </source>
</reference>
<evidence type="ECO:0000313" key="2">
    <source>
        <dbReference type="EMBL" id="PAA80484.1"/>
    </source>
</evidence>
<dbReference type="EMBL" id="NIVC01000578">
    <property type="protein sequence ID" value="PAA80484.1"/>
    <property type="molecule type" value="Genomic_DNA"/>
</dbReference>
<accession>A0A267G516</accession>